<dbReference type="EMBL" id="JAMKFB020000012">
    <property type="protein sequence ID" value="KAL0180291.1"/>
    <property type="molecule type" value="Genomic_DNA"/>
</dbReference>
<dbReference type="AlphaFoldDB" id="A0ABD0Q3G6"/>
<reference evidence="2 3" key="1">
    <citation type="submission" date="2024-05" db="EMBL/GenBank/DDBJ databases">
        <title>Genome sequencing and assembly of Indian major carp, Cirrhinus mrigala (Hamilton, 1822).</title>
        <authorList>
            <person name="Mohindra V."/>
            <person name="Chowdhury L.M."/>
            <person name="Lal K."/>
            <person name="Jena J.K."/>
        </authorList>
    </citation>
    <scope>NUCLEOTIDE SEQUENCE [LARGE SCALE GENOMIC DNA]</scope>
    <source>
        <strain evidence="2">CM1030</strain>
        <tissue evidence="2">Blood</tissue>
    </source>
</reference>
<evidence type="ECO:0000313" key="3">
    <source>
        <dbReference type="Proteomes" id="UP001529510"/>
    </source>
</evidence>
<name>A0ABD0Q3G6_CIRMR</name>
<dbReference type="PANTHER" id="PTHR10132:SF16">
    <property type="entry name" value="ALPHA-SARCOGLYCAN"/>
    <property type="match status" value="1"/>
</dbReference>
<protein>
    <submittedName>
        <fullName evidence="2">Uncharacterized protein</fullName>
    </submittedName>
</protein>
<feature type="non-terminal residue" evidence="2">
    <location>
        <position position="1"/>
    </location>
</feature>
<evidence type="ECO:0000256" key="1">
    <source>
        <dbReference type="SAM" id="Phobius"/>
    </source>
</evidence>
<organism evidence="2 3">
    <name type="scientific">Cirrhinus mrigala</name>
    <name type="common">Mrigala</name>
    <dbReference type="NCBI Taxonomy" id="683832"/>
    <lineage>
        <taxon>Eukaryota</taxon>
        <taxon>Metazoa</taxon>
        <taxon>Chordata</taxon>
        <taxon>Craniata</taxon>
        <taxon>Vertebrata</taxon>
        <taxon>Euteleostomi</taxon>
        <taxon>Actinopterygii</taxon>
        <taxon>Neopterygii</taxon>
        <taxon>Teleostei</taxon>
        <taxon>Ostariophysi</taxon>
        <taxon>Cypriniformes</taxon>
        <taxon>Cyprinidae</taxon>
        <taxon>Labeoninae</taxon>
        <taxon>Labeonini</taxon>
        <taxon>Cirrhinus</taxon>
    </lineage>
</organism>
<accession>A0ABD0Q3G6</accession>
<keyword evidence="1" id="KW-1133">Transmembrane helix</keyword>
<gene>
    <name evidence="2" type="ORF">M9458_025733</name>
</gene>
<dbReference type="InterPro" id="IPR008908">
    <property type="entry name" value="Sarcoglycan_alpha/epsilon"/>
</dbReference>
<comment type="caution">
    <text evidence="2">The sequence shown here is derived from an EMBL/GenBank/DDBJ whole genome shotgun (WGS) entry which is preliminary data.</text>
</comment>
<feature type="non-terminal residue" evidence="2">
    <location>
        <position position="124"/>
    </location>
</feature>
<dbReference type="PANTHER" id="PTHR10132">
    <property type="entry name" value="ALPHA-/EPSILON-SARCOGLYCAN FAMILY MEMBER"/>
    <property type="match status" value="1"/>
</dbReference>
<proteinExistence type="predicted"/>
<keyword evidence="1" id="KW-0812">Transmembrane</keyword>
<keyword evidence="1" id="KW-0472">Membrane</keyword>
<evidence type="ECO:0000313" key="2">
    <source>
        <dbReference type="EMBL" id="KAL0180291.1"/>
    </source>
</evidence>
<sequence>VYVKLGSDRPFSKCMLRLETAEHQRECESGGKISGDCSTCTNPINCITWCKSALFDLSKPTPPAPIPTAGSGVLAWGGEFSPPESPPDRDFFPDYIVTIIVPLALVLILCLILAYIMCCRREGV</sequence>
<keyword evidence="3" id="KW-1185">Reference proteome</keyword>
<dbReference type="Proteomes" id="UP001529510">
    <property type="component" value="Unassembled WGS sequence"/>
</dbReference>
<feature type="transmembrane region" description="Helical" evidence="1">
    <location>
        <begin position="95"/>
        <end position="118"/>
    </location>
</feature>